<accession>A0A9C6U1L6</accession>
<evidence type="ECO:0000313" key="3">
    <source>
        <dbReference type="RefSeq" id="XP_052121422.1"/>
    </source>
</evidence>
<feature type="non-terminal residue" evidence="3">
    <location>
        <position position="1"/>
    </location>
</feature>
<dbReference type="PROSITE" id="PS50940">
    <property type="entry name" value="CHIT_BIND_II"/>
    <property type="match status" value="1"/>
</dbReference>
<dbReference type="Pfam" id="PF01607">
    <property type="entry name" value="CBM_14"/>
    <property type="match status" value="1"/>
</dbReference>
<dbReference type="InterPro" id="IPR036508">
    <property type="entry name" value="Chitin-bd_dom_sf"/>
</dbReference>
<dbReference type="GeneID" id="113211673"/>
<dbReference type="GO" id="GO:0008061">
    <property type="term" value="F:chitin binding"/>
    <property type="evidence" value="ECO:0007669"/>
    <property type="project" value="InterPro"/>
</dbReference>
<protein>
    <submittedName>
        <fullName evidence="3">Protein obstructor-E-like</fullName>
    </submittedName>
</protein>
<name>A0A9C6U1L6_FRAOC</name>
<dbReference type="Proteomes" id="UP000504606">
    <property type="component" value="Unplaced"/>
</dbReference>
<evidence type="ECO:0000259" key="1">
    <source>
        <dbReference type="PROSITE" id="PS50940"/>
    </source>
</evidence>
<dbReference type="OrthoDB" id="9991479at2759"/>
<dbReference type="GO" id="GO:0005576">
    <property type="term" value="C:extracellular region"/>
    <property type="evidence" value="ECO:0007669"/>
    <property type="project" value="InterPro"/>
</dbReference>
<dbReference type="AlphaFoldDB" id="A0A9C6U1L6"/>
<dbReference type="RefSeq" id="XP_052121422.1">
    <property type="nucleotide sequence ID" value="XM_052265462.1"/>
</dbReference>
<dbReference type="SMART" id="SM00494">
    <property type="entry name" value="ChtBD2"/>
    <property type="match status" value="1"/>
</dbReference>
<feature type="domain" description="Chitin-binding type-2" evidence="1">
    <location>
        <begin position="41"/>
        <end position="107"/>
    </location>
</feature>
<dbReference type="Gene3D" id="2.170.140.10">
    <property type="entry name" value="Chitin binding domain"/>
    <property type="match status" value="1"/>
</dbReference>
<proteinExistence type="predicted"/>
<dbReference type="InterPro" id="IPR002557">
    <property type="entry name" value="Chitin-bd_dom"/>
</dbReference>
<dbReference type="KEGG" id="foc:113211673"/>
<gene>
    <name evidence="3" type="primary">LOC113211673</name>
</gene>
<sequence>NDIETISKLYQNDIKTISKRYRGFPEPRFHCDRFGAAAFLQFRCPEEPTLLGQPPAETRLLRSNTDCQHYFACVAGRPRRYNCGEGRAFSELLRGCDAAENVTGCAPAELSRRDERLRPTRLF</sequence>
<keyword evidence="2" id="KW-1185">Reference proteome</keyword>
<organism evidence="2 3">
    <name type="scientific">Frankliniella occidentalis</name>
    <name type="common">Western flower thrips</name>
    <name type="synonym">Euthrips occidentalis</name>
    <dbReference type="NCBI Taxonomy" id="133901"/>
    <lineage>
        <taxon>Eukaryota</taxon>
        <taxon>Metazoa</taxon>
        <taxon>Ecdysozoa</taxon>
        <taxon>Arthropoda</taxon>
        <taxon>Hexapoda</taxon>
        <taxon>Insecta</taxon>
        <taxon>Pterygota</taxon>
        <taxon>Neoptera</taxon>
        <taxon>Paraneoptera</taxon>
        <taxon>Thysanoptera</taxon>
        <taxon>Terebrantia</taxon>
        <taxon>Thripoidea</taxon>
        <taxon>Thripidae</taxon>
        <taxon>Frankliniella</taxon>
    </lineage>
</organism>
<dbReference type="SUPFAM" id="SSF57625">
    <property type="entry name" value="Invertebrate chitin-binding proteins"/>
    <property type="match status" value="1"/>
</dbReference>
<reference evidence="3" key="1">
    <citation type="submission" date="2025-08" db="UniProtKB">
        <authorList>
            <consortium name="RefSeq"/>
        </authorList>
    </citation>
    <scope>IDENTIFICATION</scope>
    <source>
        <tissue evidence="3">Whole organism</tissue>
    </source>
</reference>
<evidence type="ECO:0000313" key="2">
    <source>
        <dbReference type="Proteomes" id="UP000504606"/>
    </source>
</evidence>